<evidence type="ECO:0000259" key="9">
    <source>
        <dbReference type="Pfam" id="PF18962"/>
    </source>
</evidence>
<feature type="region of interest" description="Disordered" evidence="7">
    <location>
        <begin position="527"/>
        <end position="547"/>
    </location>
</feature>
<evidence type="ECO:0000256" key="3">
    <source>
        <dbReference type="ARBA" id="ARBA00022729"/>
    </source>
</evidence>
<accession>A0A5D8ZZ98</accession>
<evidence type="ECO:0000256" key="4">
    <source>
        <dbReference type="ARBA" id="ARBA00022801"/>
    </source>
</evidence>
<evidence type="ECO:0000256" key="6">
    <source>
        <dbReference type="PROSITE-ProRule" id="PRU01240"/>
    </source>
</evidence>
<comment type="similarity">
    <text evidence="1 6">Belongs to the peptidase S8 family.</text>
</comment>
<proteinExistence type="inferred from homology"/>
<dbReference type="InterPro" id="IPR015500">
    <property type="entry name" value="Peptidase_S8_subtilisin-rel"/>
</dbReference>
<dbReference type="AlphaFoldDB" id="A0A5D8ZZ98"/>
<evidence type="ECO:0000256" key="2">
    <source>
        <dbReference type="ARBA" id="ARBA00022670"/>
    </source>
</evidence>
<dbReference type="PRINTS" id="PR00723">
    <property type="entry name" value="SUBTILISIN"/>
</dbReference>
<dbReference type="InterPro" id="IPR026444">
    <property type="entry name" value="Secre_tail"/>
</dbReference>
<dbReference type="InterPro" id="IPR036852">
    <property type="entry name" value="Peptidase_S8/S53_dom_sf"/>
</dbReference>
<keyword evidence="4 6" id="KW-0378">Hydrolase</keyword>
<dbReference type="PROSITE" id="PS51892">
    <property type="entry name" value="SUBTILASE"/>
    <property type="match status" value="1"/>
</dbReference>
<keyword evidence="10" id="KW-0614">Plasmid</keyword>
<dbReference type="Gene3D" id="3.40.50.200">
    <property type="entry name" value="Peptidase S8/S53 domain"/>
    <property type="match status" value="1"/>
</dbReference>
<evidence type="ECO:0000256" key="1">
    <source>
        <dbReference type="ARBA" id="ARBA00011073"/>
    </source>
</evidence>
<feature type="domain" description="Peptidase S8/S53" evidence="8">
    <location>
        <begin position="168"/>
        <end position="412"/>
    </location>
</feature>
<name>A0A5D8ZZ98_9FLAO</name>
<geneLocation type="plasmid" evidence="10">
    <name>unnamed1</name>
</geneLocation>
<feature type="active site" description="Charge relay system" evidence="6">
    <location>
        <position position="378"/>
    </location>
</feature>
<dbReference type="GO" id="GO:0006508">
    <property type="term" value="P:proteolysis"/>
    <property type="evidence" value="ECO:0007669"/>
    <property type="project" value="UniProtKB-KW"/>
</dbReference>
<dbReference type="SUPFAM" id="SSF52743">
    <property type="entry name" value="Subtilisin-like"/>
    <property type="match status" value="1"/>
</dbReference>
<feature type="compositionally biased region" description="Basic and acidic residues" evidence="7">
    <location>
        <begin position="530"/>
        <end position="541"/>
    </location>
</feature>
<evidence type="ECO:0000313" key="11">
    <source>
        <dbReference type="Proteomes" id="UP000323884"/>
    </source>
</evidence>
<organism evidence="10 11">
    <name type="scientific">Chryseobacterium panacisoli</name>
    <dbReference type="NCBI Taxonomy" id="1807141"/>
    <lineage>
        <taxon>Bacteria</taxon>
        <taxon>Pseudomonadati</taxon>
        <taxon>Bacteroidota</taxon>
        <taxon>Flavobacteriia</taxon>
        <taxon>Flavobacteriales</taxon>
        <taxon>Weeksellaceae</taxon>
        <taxon>Chryseobacterium group</taxon>
        <taxon>Chryseobacterium</taxon>
    </lineage>
</organism>
<evidence type="ECO:0000256" key="7">
    <source>
        <dbReference type="SAM" id="MobiDB-lite"/>
    </source>
</evidence>
<dbReference type="PANTHER" id="PTHR43806">
    <property type="entry name" value="PEPTIDASE S8"/>
    <property type="match status" value="1"/>
</dbReference>
<dbReference type="RefSeq" id="WP_149386751.1">
    <property type="nucleotide sequence ID" value="NZ_VTRU01000001.1"/>
</dbReference>
<dbReference type="EMBL" id="VTRU01000001">
    <property type="protein sequence ID" value="TZF99666.1"/>
    <property type="molecule type" value="Genomic_DNA"/>
</dbReference>
<dbReference type="Proteomes" id="UP000323884">
    <property type="component" value="Unassembled WGS sequence"/>
</dbReference>
<feature type="active site" description="Charge relay system" evidence="6">
    <location>
        <position position="204"/>
    </location>
</feature>
<keyword evidence="11" id="KW-1185">Reference proteome</keyword>
<feature type="active site" description="Charge relay system" evidence="6">
    <location>
        <position position="177"/>
    </location>
</feature>
<dbReference type="Pfam" id="PF18962">
    <property type="entry name" value="Por_Secre_tail"/>
    <property type="match status" value="1"/>
</dbReference>
<evidence type="ECO:0000256" key="5">
    <source>
        <dbReference type="ARBA" id="ARBA00022825"/>
    </source>
</evidence>
<keyword evidence="5 6" id="KW-0720">Serine protease</keyword>
<gene>
    <name evidence="10" type="ORF">FW781_06980</name>
</gene>
<reference evidence="10 11" key="1">
    <citation type="submission" date="2019-08" db="EMBL/GenBank/DDBJ databases">
        <title>Draft genome sequence of Chryseobacterium sp. Gsoil 183.</title>
        <authorList>
            <person name="Im W.-T."/>
        </authorList>
    </citation>
    <scope>NUCLEOTIDE SEQUENCE [LARGE SCALE GENOMIC DNA]</scope>
    <source>
        <strain evidence="10 11">Gsoil 183</strain>
        <plasmid evidence="10">unnamed1</plasmid>
    </source>
</reference>
<evidence type="ECO:0000313" key="10">
    <source>
        <dbReference type="EMBL" id="TZF99666.1"/>
    </source>
</evidence>
<dbReference type="PROSITE" id="PS00138">
    <property type="entry name" value="SUBTILASE_SER"/>
    <property type="match status" value="1"/>
</dbReference>
<dbReference type="NCBIfam" id="TIGR04183">
    <property type="entry name" value="Por_Secre_tail"/>
    <property type="match status" value="1"/>
</dbReference>
<dbReference type="InterPro" id="IPR000209">
    <property type="entry name" value="Peptidase_S8/S53_dom"/>
</dbReference>
<comment type="caution">
    <text evidence="10">The sequence shown here is derived from an EMBL/GenBank/DDBJ whole genome shotgun (WGS) entry which is preliminary data.</text>
</comment>
<sequence length="629" mass="69903">MKTKSYFLGFLFLNTFCFSQQTRFLYYVEFKDPSNKPQAAIGENRQLKTLSFNNQKLEVVQYEEAFSDFSSQKLKNTSLIEFKTERDYNDFIATHQTGIVKSEKIDIRNENISLLKPDIENKIFPQFKKTPPLVYAYTPNDYYLVPDPIGHTHLDLINAREAWDYSKGDGVIVGVSDDGFRLTHREFQNKISTLPGQIVGNNLHGTAVTGLAGSNTDNNFGGSSIGFNNKLLVTDRMGYGSWNWLKQMSQNGARIINMSWLSSCSFLQSEQDAINEIYSNGTVLVAAAGNASCGSTYAQVFPASYKNVIAVSGVGHLNDLNSATTTNVKDVHYTNYAIQLNRLQNNEDVDIVAPAYDMLGLPYPDCDDCLGMAWIGTSLAAPLVSGTLSLLFSSNNCLSPVEAETILKLTSANIDHLPPNQIFAGLLGAGRLDAGKANKMAWQMNSQNGGEIIIEDKKFNRWDFELLNAPEFIRIRNESFTQNANVNFKAKKGITLDTDTFLEPGPGKSHFLYVENTNICSAFAPSVSKSDNDKVSKKNNEISKTSPSANNDISVYPIPAKDVLFIKTDKEFKKGIIKILDLNQRQILQTNVTSSNNTISIDVSSLVKGMYFIDITLDSAHYNKKIVKE</sequence>
<dbReference type="InterPro" id="IPR023828">
    <property type="entry name" value="Peptidase_S8_Ser-AS"/>
</dbReference>
<dbReference type="GO" id="GO:0004252">
    <property type="term" value="F:serine-type endopeptidase activity"/>
    <property type="evidence" value="ECO:0007669"/>
    <property type="project" value="UniProtKB-UniRule"/>
</dbReference>
<keyword evidence="3" id="KW-0732">Signal</keyword>
<dbReference type="OrthoDB" id="1055762at2"/>
<dbReference type="InterPro" id="IPR050131">
    <property type="entry name" value="Peptidase_S8_subtilisin-like"/>
</dbReference>
<keyword evidence="2 6" id="KW-0645">Protease</keyword>
<feature type="domain" description="Secretion system C-terminal sorting" evidence="9">
    <location>
        <begin position="555"/>
        <end position="627"/>
    </location>
</feature>
<dbReference type="Pfam" id="PF00082">
    <property type="entry name" value="Peptidase_S8"/>
    <property type="match status" value="1"/>
</dbReference>
<protein>
    <submittedName>
        <fullName evidence="10">S8 family serine peptidase</fullName>
    </submittedName>
</protein>
<dbReference type="GO" id="GO:0005615">
    <property type="term" value="C:extracellular space"/>
    <property type="evidence" value="ECO:0007669"/>
    <property type="project" value="TreeGrafter"/>
</dbReference>
<evidence type="ECO:0000259" key="8">
    <source>
        <dbReference type="Pfam" id="PF00082"/>
    </source>
</evidence>
<dbReference type="PANTHER" id="PTHR43806:SF11">
    <property type="entry name" value="CEREVISIN-RELATED"/>
    <property type="match status" value="1"/>
</dbReference>